<sequence>MRIKFRARLSLLLLALFVLVQLPTFFAFYYATRQSALTQAQTRLASGARVFADLLSTRGAQLLDAVQITTADFGFKQAVATGDTPTIHSVLYNQGHRISADLMVLTDLDGRVVAGLDAGGRSMPVGDWATLVAHADAPAAGTTMTLINGRPYQLVIVPVRAPTRIAWVGMGFALDDKLAHSLKDLAGVEVTFVARDAGGQRWLSSTLPAPGDTERQALFDAAAGPGRAAQPRMLALGGQEYFTQWQPLQGGDGMLGALLQFSRSQALATYRSLEHELLLIAGLSLIASLAGALWLSRNVTRPVSQLADAARRIGHGDYLGTVEVQHNDELGELAHAFNGMQRGIARREQQIAHAAFHDNLTALPNRASLQQALVDALVRAGNAGHTLAVLMLDVDRFKEINDTMGHAIGDRVLVEIGRRLRAGLRDEDMLARFGGDEFVVLMEGIAADELVQRAEQLLATVGEPILAEAMELFLDVSVGMALFPEHGDTAEELLRRADIAMYDAKESRSQLQLYRPGRDAEHLYRLSLVNDLRRAVPNGELLLYYQPKMQLCSRRVVNVEALLRWRHPQHGIIPPDDFIALAEHSGIIRTLTDWVLHEVIRQCAEWSAAGMDIGIALNLSAMDLGSGELPDLLARHLAHYRIDPSQLVLEVTETAVMRDALYSLEVLNRLKACGVMLAIDDFGTGYSSLSHLKRLPVDELKIDKSFVMGMAEDEDDAVIVRSTIELAHNMGLKVVAEGVETEAAMEMLRSFRCDSAQGYLISRPMAAADATRWLAAATEEFASRPATGPAECGA</sequence>
<evidence type="ECO:0000259" key="2">
    <source>
        <dbReference type="PROSITE" id="PS50885"/>
    </source>
</evidence>
<dbReference type="InterPro" id="IPR029150">
    <property type="entry name" value="dCache_3"/>
</dbReference>
<protein>
    <submittedName>
        <fullName evidence="4">EAL domain-containing protein</fullName>
    </submittedName>
</protein>
<dbReference type="PANTHER" id="PTHR44757">
    <property type="entry name" value="DIGUANYLATE CYCLASE DGCP"/>
    <property type="match status" value="1"/>
</dbReference>
<evidence type="ECO:0000259" key="3">
    <source>
        <dbReference type="PROSITE" id="PS50887"/>
    </source>
</evidence>
<dbReference type="InterPro" id="IPR052155">
    <property type="entry name" value="Biofilm_reg_signaling"/>
</dbReference>
<dbReference type="RefSeq" id="WP_404634880.1">
    <property type="nucleotide sequence ID" value="NZ_JADIKM010000004.1"/>
</dbReference>
<dbReference type="PROSITE" id="PS50885">
    <property type="entry name" value="HAMP"/>
    <property type="match status" value="1"/>
</dbReference>
<dbReference type="Gene3D" id="3.20.20.450">
    <property type="entry name" value="EAL domain"/>
    <property type="match status" value="1"/>
</dbReference>
<dbReference type="PROSITE" id="PS50887">
    <property type="entry name" value="GGDEF"/>
    <property type="match status" value="1"/>
</dbReference>
<dbReference type="PROSITE" id="PS50883">
    <property type="entry name" value="EAL"/>
    <property type="match status" value="1"/>
</dbReference>
<dbReference type="Gene3D" id="3.30.70.270">
    <property type="match status" value="1"/>
</dbReference>
<dbReference type="SUPFAM" id="SSF141868">
    <property type="entry name" value="EAL domain-like"/>
    <property type="match status" value="1"/>
</dbReference>
<dbReference type="Gene3D" id="6.10.340.10">
    <property type="match status" value="1"/>
</dbReference>
<feature type="domain" description="HAMP" evidence="2">
    <location>
        <begin position="297"/>
        <end position="349"/>
    </location>
</feature>
<dbReference type="Pfam" id="PF00563">
    <property type="entry name" value="EAL"/>
    <property type="match status" value="1"/>
</dbReference>
<evidence type="ECO:0000259" key="1">
    <source>
        <dbReference type="PROSITE" id="PS50883"/>
    </source>
</evidence>
<dbReference type="InterPro" id="IPR001633">
    <property type="entry name" value="EAL_dom"/>
</dbReference>
<dbReference type="SMART" id="SM00304">
    <property type="entry name" value="HAMP"/>
    <property type="match status" value="1"/>
</dbReference>
<dbReference type="SMART" id="SM00267">
    <property type="entry name" value="GGDEF"/>
    <property type="match status" value="1"/>
</dbReference>
<feature type="domain" description="EAL" evidence="1">
    <location>
        <begin position="525"/>
        <end position="778"/>
    </location>
</feature>
<dbReference type="Pfam" id="PF00990">
    <property type="entry name" value="GGDEF"/>
    <property type="match status" value="1"/>
</dbReference>
<dbReference type="CDD" id="cd01948">
    <property type="entry name" value="EAL"/>
    <property type="match status" value="1"/>
</dbReference>
<dbReference type="CDD" id="cd06225">
    <property type="entry name" value="HAMP"/>
    <property type="match status" value="1"/>
</dbReference>
<dbReference type="InterPro" id="IPR003660">
    <property type="entry name" value="HAMP_dom"/>
</dbReference>
<dbReference type="InterPro" id="IPR035919">
    <property type="entry name" value="EAL_sf"/>
</dbReference>
<dbReference type="PANTHER" id="PTHR44757:SF2">
    <property type="entry name" value="BIOFILM ARCHITECTURE MAINTENANCE PROTEIN MBAA"/>
    <property type="match status" value="1"/>
</dbReference>
<keyword evidence="5" id="KW-1185">Reference proteome</keyword>
<feature type="domain" description="GGDEF" evidence="3">
    <location>
        <begin position="385"/>
        <end position="516"/>
    </location>
</feature>
<evidence type="ECO:0000313" key="5">
    <source>
        <dbReference type="Proteomes" id="UP001620460"/>
    </source>
</evidence>
<dbReference type="Proteomes" id="UP001620460">
    <property type="component" value="Unassembled WGS sequence"/>
</dbReference>
<accession>A0ABW8JW69</accession>
<dbReference type="InterPro" id="IPR029787">
    <property type="entry name" value="Nucleotide_cyclase"/>
</dbReference>
<name>A0ABW8JW69_9GAMM</name>
<dbReference type="SUPFAM" id="SSF55073">
    <property type="entry name" value="Nucleotide cyclase"/>
    <property type="match status" value="1"/>
</dbReference>
<proteinExistence type="predicted"/>
<gene>
    <name evidence="4" type="ORF">ISP17_15680</name>
</gene>
<comment type="caution">
    <text evidence="4">The sequence shown here is derived from an EMBL/GenBank/DDBJ whole genome shotgun (WGS) entry which is preliminary data.</text>
</comment>
<evidence type="ECO:0000313" key="4">
    <source>
        <dbReference type="EMBL" id="MFK2905404.1"/>
    </source>
</evidence>
<dbReference type="Pfam" id="PF00672">
    <property type="entry name" value="HAMP"/>
    <property type="match status" value="1"/>
</dbReference>
<reference evidence="4 5" key="1">
    <citation type="submission" date="2020-10" db="EMBL/GenBank/DDBJ databases">
        <title>Phylogeny of dyella-like bacteria.</title>
        <authorList>
            <person name="Fu J."/>
        </authorList>
    </citation>
    <scope>NUCLEOTIDE SEQUENCE [LARGE SCALE GENOMIC DNA]</scope>
    <source>
        <strain evidence="4 5">Gsoil3046</strain>
    </source>
</reference>
<organism evidence="4 5">
    <name type="scientific">Dyella ginsengisoli</name>
    <dbReference type="NCBI Taxonomy" id="363848"/>
    <lineage>
        <taxon>Bacteria</taxon>
        <taxon>Pseudomonadati</taxon>
        <taxon>Pseudomonadota</taxon>
        <taxon>Gammaproteobacteria</taxon>
        <taxon>Lysobacterales</taxon>
        <taxon>Rhodanobacteraceae</taxon>
        <taxon>Dyella</taxon>
    </lineage>
</organism>
<dbReference type="EMBL" id="JADIKM010000004">
    <property type="protein sequence ID" value="MFK2905404.1"/>
    <property type="molecule type" value="Genomic_DNA"/>
</dbReference>
<dbReference type="InterPro" id="IPR043128">
    <property type="entry name" value="Rev_trsase/Diguanyl_cyclase"/>
</dbReference>
<dbReference type="NCBIfam" id="TIGR00254">
    <property type="entry name" value="GGDEF"/>
    <property type="match status" value="1"/>
</dbReference>
<dbReference type="Pfam" id="PF14827">
    <property type="entry name" value="dCache_3"/>
    <property type="match status" value="1"/>
</dbReference>
<dbReference type="CDD" id="cd01949">
    <property type="entry name" value="GGDEF"/>
    <property type="match status" value="1"/>
</dbReference>
<dbReference type="SUPFAM" id="SSF158472">
    <property type="entry name" value="HAMP domain-like"/>
    <property type="match status" value="1"/>
</dbReference>
<dbReference type="SMART" id="SM00052">
    <property type="entry name" value="EAL"/>
    <property type="match status" value="1"/>
</dbReference>
<dbReference type="InterPro" id="IPR000160">
    <property type="entry name" value="GGDEF_dom"/>
</dbReference>